<dbReference type="SUPFAM" id="SSF53448">
    <property type="entry name" value="Nucleotide-diphospho-sugar transferases"/>
    <property type="match status" value="1"/>
</dbReference>
<feature type="domain" description="Glycosyltransferase 2-like" evidence="4">
    <location>
        <begin position="11"/>
        <end position="166"/>
    </location>
</feature>
<keyword evidence="2" id="KW-0328">Glycosyltransferase</keyword>
<dbReference type="PANTHER" id="PTHR43685:SF5">
    <property type="entry name" value="GLYCOSYLTRANSFERASE EPSE-RELATED"/>
    <property type="match status" value="1"/>
</dbReference>
<accession>A0A315Z7V3</accession>
<keyword evidence="6" id="KW-1185">Reference proteome</keyword>
<evidence type="ECO:0000256" key="2">
    <source>
        <dbReference type="ARBA" id="ARBA00022676"/>
    </source>
</evidence>
<dbReference type="OrthoDB" id="9815829at2"/>
<evidence type="ECO:0000259" key="4">
    <source>
        <dbReference type="Pfam" id="PF00535"/>
    </source>
</evidence>
<evidence type="ECO:0000313" key="6">
    <source>
        <dbReference type="Proteomes" id="UP000245535"/>
    </source>
</evidence>
<dbReference type="RefSeq" id="WP_109619824.1">
    <property type="nucleotide sequence ID" value="NZ_QGDO01000004.1"/>
</dbReference>
<sequence>MYRKGIEPVVSVVMSLYQEPIEWMKLAIDSILNQTFRDFELILINDQPNRLDNRQLLEEYFKIDNRIVTVHNDENIGLTKSLNKGLEIARGHYIARMDADDIAKENRLELQFKFLQENSKYICCGSFVNIIDANNNFVKPLKLPETHQEIQDELVVETPMIHPTLFFRNIHQIKYNESIRFAQDYDLIYRLSLKGQLYNLETPLLEYRRSSVQISNAKLSEQTKYANDIRERIIIDYLHKYYGVSCVNIPSYPFLQNLPKGRLKNKILFSFLIHNNFRKNHIRLLTEAIRVDKFSMKESARLLLKVVK</sequence>
<comment type="similarity">
    <text evidence="1">Belongs to the glycosyltransferase 2 family.</text>
</comment>
<dbReference type="InterPro" id="IPR050834">
    <property type="entry name" value="Glycosyltransf_2"/>
</dbReference>
<evidence type="ECO:0000313" key="5">
    <source>
        <dbReference type="EMBL" id="PWJ40937.1"/>
    </source>
</evidence>
<dbReference type="InterPro" id="IPR001173">
    <property type="entry name" value="Glyco_trans_2-like"/>
</dbReference>
<name>A0A315Z7V3_SEDFL</name>
<evidence type="ECO:0000256" key="3">
    <source>
        <dbReference type="ARBA" id="ARBA00022679"/>
    </source>
</evidence>
<dbReference type="AlphaFoldDB" id="A0A315Z7V3"/>
<keyword evidence="3 5" id="KW-0808">Transferase</keyword>
<proteinExistence type="inferred from homology"/>
<dbReference type="InterPro" id="IPR029044">
    <property type="entry name" value="Nucleotide-diphossugar_trans"/>
</dbReference>
<dbReference type="Proteomes" id="UP000245535">
    <property type="component" value="Unassembled WGS sequence"/>
</dbReference>
<protein>
    <submittedName>
        <fullName evidence="5">Glycosyl transferase family 2</fullName>
    </submittedName>
</protein>
<gene>
    <name evidence="5" type="ORF">BC781_104203</name>
</gene>
<comment type="caution">
    <text evidence="5">The sequence shown here is derived from an EMBL/GenBank/DDBJ whole genome shotgun (WGS) entry which is preliminary data.</text>
</comment>
<dbReference type="GO" id="GO:0016757">
    <property type="term" value="F:glycosyltransferase activity"/>
    <property type="evidence" value="ECO:0007669"/>
    <property type="project" value="UniProtKB-KW"/>
</dbReference>
<reference evidence="5 6" key="1">
    <citation type="submission" date="2018-03" db="EMBL/GenBank/DDBJ databases">
        <title>Genomic Encyclopedia of Archaeal and Bacterial Type Strains, Phase II (KMG-II): from individual species to whole genera.</title>
        <authorList>
            <person name="Goeker M."/>
        </authorList>
    </citation>
    <scope>NUCLEOTIDE SEQUENCE [LARGE SCALE GENOMIC DNA]</scope>
    <source>
        <strain evidence="5 6">DSM 28229</strain>
    </source>
</reference>
<evidence type="ECO:0000256" key="1">
    <source>
        <dbReference type="ARBA" id="ARBA00006739"/>
    </source>
</evidence>
<organism evidence="5 6">
    <name type="scientific">Sediminitomix flava</name>
    <dbReference type="NCBI Taxonomy" id="379075"/>
    <lineage>
        <taxon>Bacteria</taxon>
        <taxon>Pseudomonadati</taxon>
        <taxon>Bacteroidota</taxon>
        <taxon>Cytophagia</taxon>
        <taxon>Cytophagales</taxon>
        <taxon>Flammeovirgaceae</taxon>
        <taxon>Sediminitomix</taxon>
    </lineage>
</organism>
<dbReference type="EMBL" id="QGDO01000004">
    <property type="protein sequence ID" value="PWJ40937.1"/>
    <property type="molecule type" value="Genomic_DNA"/>
</dbReference>
<dbReference type="PANTHER" id="PTHR43685">
    <property type="entry name" value="GLYCOSYLTRANSFERASE"/>
    <property type="match status" value="1"/>
</dbReference>
<dbReference type="Pfam" id="PF00535">
    <property type="entry name" value="Glycos_transf_2"/>
    <property type="match status" value="1"/>
</dbReference>
<dbReference type="Gene3D" id="3.90.550.10">
    <property type="entry name" value="Spore Coat Polysaccharide Biosynthesis Protein SpsA, Chain A"/>
    <property type="match status" value="1"/>
</dbReference>